<accession>A0A8S3TA55</accession>
<keyword evidence="6" id="KW-1185">Reference proteome</keyword>
<sequence>MMNTRTANWDIQLPQNGIYMTCLCNTLILIRIYVYKLQNSSFFFSIQKTHFLDTDMSDRPNTFDKYFRTVMKEVKINASDNDTDEIRHSTTDLIRKIWNKALSKNEKFELSEVIPVGSMEEGSRLFSADEFDFMMILKMKDFPIDKIVLKEGCRPGFVRLLLEDPDVRLNECFKNDQLNSWEFRKHLLSQLQKVGDFSEKSGNLRQIKRDLTDMGLRKQVQHALLKILGEHEIEAWNVLFKWHNTEISVDTMPAIEITREQIELFEGVRGSPLFHDDKHKDRAFVVNQTCYLVPKGCQKDDDDEGCGCWMIDFAPAEVAILKKMDKIHKDCQKFLKYLFKYYHKLPSYMVKSAVLKHIDKCTDHRSEQSCTLDILDVISKRLDDAYMPDPFLRNLNVFGWKEAGHLRSQSPTDTAIIFENHSRFVYLLLQTICKMTKENITIDEHCVSQDIFELREISAIEYFLPLDPLSPQLDIFMDKIRSAVQEFIAQKKWSTIAELRILTKPYLNGLKWDPIEDFKKLQLKSVVVYPQLKGLIQYV</sequence>
<keyword evidence="2" id="KW-0547">Nucleotide-binding</keyword>
<dbReference type="PANTHER" id="PTHR10656">
    <property type="entry name" value="CELL FATE DETERMINING PROTEIN MAB21-RELATED"/>
    <property type="match status" value="1"/>
</dbReference>
<feature type="domain" description="Mab-21-like nucleotidyltransferase" evidence="4">
    <location>
        <begin position="127"/>
        <end position="322"/>
    </location>
</feature>
<evidence type="ECO:0000256" key="3">
    <source>
        <dbReference type="ARBA" id="ARBA00022840"/>
    </source>
</evidence>
<proteinExistence type="inferred from homology"/>
<dbReference type="InterPro" id="IPR024810">
    <property type="entry name" value="MAB21L/cGLR"/>
</dbReference>
<comment type="similarity">
    <text evidence="1">Belongs to the mab-21 family.</text>
</comment>
<dbReference type="Gene3D" id="3.30.460.90">
    <property type="match status" value="1"/>
</dbReference>
<dbReference type="PANTHER" id="PTHR10656:SF42">
    <property type="entry name" value="CYCLIC GMP-AMP SYNTHASE-LIKE PROTEIN-RELATED"/>
    <property type="match status" value="1"/>
</dbReference>
<comment type="caution">
    <text evidence="5">The sequence shown here is derived from an EMBL/GenBank/DDBJ whole genome shotgun (WGS) entry which is preliminary data.</text>
</comment>
<dbReference type="EMBL" id="CAJPWZ010001963">
    <property type="protein sequence ID" value="CAG2227445.1"/>
    <property type="molecule type" value="Genomic_DNA"/>
</dbReference>
<evidence type="ECO:0000313" key="5">
    <source>
        <dbReference type="EMBL" id="CAG2227445.1"/>
    </source>
</evidence>
<reference evidence="5" key="1">
    <citation type="submission" date="2021-03" db="EMBL/GenBank/DDBJ databases">
        <authorList>
            <person name="Bekaert M."/>
        </authorList>
    </citation>
    <scope>NUCLEOTIDE SEQUENCE</scope>
</reference>
<keyword evidence="3" id="KW-0067">ATP-binding</keyword>
<evidence type="ECO:0000256" key="1">
    <source>
        <dbReference type="ARBA" id="ARBA00008307"/>
    </source>
</evidence>
<evidence type="ECO:0000313" key="6">
    <source>
        <dbReference type="Proteomes" id="UP000683360"/>
    </source>
</evidence>
<evidence type="ECO:0000259" key="4">
    <source>
        <dbReference type="Pfam" id="PF03281"/>
    </source>
</evidence>
<dbReference type="GO" id="GO:0005524">
    <property type="term" value="F:ATP binding"/>
    <property type="evidence" value="ECO:0007669"/>
    <property type="project" value="UniProtKB-KW"/>
</dbReference>
<dbReference type="SMART" id="SM01265">
    <property type="entry name" value="Mab-21"/>
    <property type="match status" value="1"/>
</dbReference>
<gene>
    <name evidence="5" type="ORF">MEDL_40465</name>
</gene>
<dbReference type="Pfam" id="PF03281">
    <property type="entry name" value="Mab-21"/>
    <property type="match status" value="1"/>
</dbReference>
<dbReference type="InterPro" id="IPR046903">
    <property type="entry name" value="Mab-21-like_nuc_Trfase"/>
</dbReference>
<dbReference type="Gene3D" id="1.10.1410.40">
    <property type="match status" value="1"/>
</dbReference>
<dbReference type="AlphaFoldDB" id="A0A8S3TA55"/>
<protein>
    <recommendedName>
        <fullName evidence="4">Mab-21-like nucleotidyltransferase domain-containing protein</fullName>
    </recommendedName>
</protein>
<evidence type="ECO:0000256" key="2">
    <source>
        <dbReference type="ARBA" id="ARBA00022741"/>
    </source>
</evidence>
<organism evidence="5 6">
    <name type="scientific">Mytilus edulis</name>
    <name type="common">Blue mussel</name>
    <dbReference type="NCBI Taxonomy" id="6550"/>
    <lineage>
        <taxon>Eukaryota</taxon>
        <taxon>Metazoa</taxon>
        <taxon>Spiralia</taxon>
        <taxon>Lophotrochozoa</taxon>
        <taxon>Mollusca</taxon>
        <taxon>Bivalvia</taxon>
        <taxon>Autobranchia</taxon>
        <taxon>Pteriomorphia</taxon>
        <taxon>Mytilida</taxon>
        <taxon>Mytiloidea</taxon>
        <taxon>Mytilidae</taxon>
        <taxon>Mytilinae</taxon>
        <taxon>Mytilus</taxon>
    </lineage>
</organism>
<dbReference type="OrthoDB" id="6124281at2759"/>
<name>A0A8S3TA55_MYTED</name>
<dbReference type="Proteomes" id="UP000683360">
    <property type="component" value="Unassembled WGS sequence"/>
</dbReference>